<protein>
    <submittedName>
        <fullName evidence="1">Uncharacterized protein</fullName>
    </submittedName>
</protein>
<accession>A0A1C3SYV4</accession>
<reference evidence="1" key="1">
    <citation type="submission" date="2016-07" db="EMBL/GenBank/DDBJ databases">
        <authorList>
            <person name="Informatics P."/>
        </authorList>
    </citation>
    <scope>NUCLEOTIDE SEQUENCE</scope>
    <source>
        <strain evidence="1">INF092</strain>
    </source>
</reference>
<dbReference type="RefSeq" id="WP_142273852.1">
    <property type="nucleotide sequence ID" value="NZ_JACXSP010000023.1"/>
</dbReference>
<dbReference type="Gene3D" id="2.170.14.10">
    <property type="entry name" value="Phage P22 tailspike-like, N-terminal domain"/>
    <property type="match status" value="1"/>
</dbReference>
<name>A0A1C3SYV4_KLEPN</name>
<proteinExistence type="predicted"/>
<sequence length="715" mass="81589">MMNRRSLFKYLGIATLTGLVKNSVANNTIKKQKADILYLLQIEKLIEVSENLELYIYLGKPGLDPLFKKNQIEYTEFANKNNQWQRNQPITFSNEDSIHPIFVTEETISIAIQNKRNETLYSSNQVTLGHSAKDIVKPFESIYCKTFEDLRKTKPQYKFQEIQVVSHSSHVVSGGGLFYFDDTDHETPDNNGTVIVTDTGERWKRTIDSTNPFVDATWFGVTINLNIDSSDALQNAISEGERLVTQKKAKRVSIKLPSALNTAKPIYLNPAYTFLEPISGVTEWQVDNSSQHFKDNYALHICGNVLRRGEENDIPYVNTTIFALSHIYMFEKQTIETNRINCIKHYATLNNKKGISETVSQLGILKCRFTGFSDVYTNGDNGWGICFWECGFDSYKRAIVLMSGLNNSERISFRECVFQNGELAFDIYNWTGGLLIDNCSLNYNSKGEIVNRGGHVIVRGGHIETKNRSKPVCINEDTSKAIGKAKFHEVTFVNFAVNGNDVYLFRTTRRHNLILEDNRFSWAENERQQEIASRNTKITDDIGCIFIRNWQMSGKEGKAPFSSEGLIQSPLPNYLKRTNSGSITTEGKNGKLKITNLPLFDHLTSSDIRKSDLSIFCPIINSFQHRYLTWLIKFEEVKISKEIAITVYGSYENEQIRDKLGESIFYRGEQLVLTPADYQNFINNGYSNLIIEFSLLNSKSEDFFIIDRIGAIAYN</sequence>
<dbReference type="AlphaFoldDB" id="A0A1C3SYV4"/>
<dbReference type="EMBL" id="LT603707">
    <property type="protein sequence ID" value="SCA95814.1"/>
    <property type="molecule type" value="Genomic_DNA"/>
</dbReference>
<dbReference type="InterPro" id="IPR036730">
    <property type="entry name" value="P22_tailspike_N_sf"/>
</dbReference>
<reference evidence="1" key="2">
    <citation type="submission" date="2016-08" db="EMBL/GenBank/DDBJ databases">
        <title>Klebsiella loci capsule.</title>
        <authorList>
            <person name="Holt K.E."/>
            <person name="Thomson N.R."/>
        </authorList>
    </citation>
    <scope>NUCLEOTIDE SEQUENCE</scope>
    <source>
        <strain evidence="1">INF092</strain>
    </source>
</reference>
<gene>
    <name evidence="1" type="primary">KL131_00019</name>
</gene>
<organism evidence="1">
    <name type="scientific">Klebsiella pneumoniae</name>
    <dbReference type="NCBI Taxonomy" id="573"/>
    <lineage>
        <taxon>Bacteria</taxon>
        <taxon>Pseudomonadati</taxon>
        <taxon>Pseudomonadota</taxon>
        <taxon>Gammaproteobacteria</taxon>
        <taxon>Enterobacterales</taxon>
        <taxon>Enterobacteriaceae</taxon>
        <taxon>Klebsiella/Raoultella group</taxon>
        <taxon>Klebsiella</taxon>
        <taxon>Klebsiella pneumoniae complex</taxon>
    </lineage>
</organism>
<evidence type="ECO:0000313" key="1">
    <source>
        <dbReference type="EMBL" id="SCA95814.1"/>
    </source>
</evidence>